<sequence>MSTSTATTMTPEQRVSKVFELLETSGKKEHISGKMTQLDHALQAAHLAKSEGADEETILAALMLNTGGISITIPKYDNLSLGDTVKLNWDGRARNTSDTLDKKQTVKYPTGQVPAFFGYDRYERDDYAFGFSSKTCELVESNVLAKRYLLTTDLTFQTGANDGNTVLISMKGGSLSPTEIHEFEKDPLFRQKVQLAKWDDAAAKATGVKPPALDTYRDMAIRNLKLAV</sequence>
<dbReference type="EMBL" id="JANBUY010000033">
    <property type="protein sequence ID" value="KAJ2866656.1"/>
    <property type="molecule type" value="Genomic_DNA"/>
</dbReference>
<dbReference type="Proteomes" id="UP001140074">
    <property type="component" value="Unassembled WGS sequence"/>
</dbReference>
<reference evidence="1" key="1">
    <citation type="submission" date="2022-07" db="EMBL/GenBank/DDBJ databases">
        <title>Phylogenomic reconstructions and comparative analyses of Kickxellomycotina fungi.</title>
        <authorList>
            <person name="Reynolds N.K."/>
            <person name="Stajich J.E."/>
            <person name="Barry K."/>
            <person name="Grigoriev I.V."/>
            <person name="Crous P."/>
            <person name="Smith M.E."/>
        </authorList>
    </citation>
    <scope>NUCLEOTIDE SEQUENCE</scope>
    <source>
        <strain evidence="1">RSA 476</strain>
    </source>
</reference>
<gene>
    <name evidence="1" type="ORF">GGH94_001382</name>
</gene>
<dbReference type="PANTHER" id="PTHR40202">
    <property type="match status" value="1"/>
</dbReference>
<dbReference type="PANTHER" id="PTHR40202:SF1">
    <property type="entry name" value="HD DOMAIN-CONTAINING PROTEIN"/>
    <property type="match status" value="1"/>
</dbReference>
<proteinExistence type="predicted"/>
<organism evidence="1 2">
    <name type="scientific">Coemansia aciculifera</name>
    <dbReference type="NCBI Taxonomy" id="417176"/>
    <lineage>
        <taxon>Eukaryota</taxon>
        <taxon>Fungi</taxon>
        <taxon>Fungi incertae sedis</taxon>
        <taxon>Zoopagomycota</taxon>
        <taxon>Kickxellomycotina</taxon>
        <taxon>Kickxellomycetes</taxon>
        <taxon>Kickxellales</taxon>
        <taxon>Kickxellaceae</taxon>
        <taxon>Coemansia</taxon>
    </lineage>
</organism>
<evidence type="ECO:0000313" key="2">
    <source>
        <dbReference type="Proteomes" id="UP001140074"/>
    </source>
</evidence>
<comment type="caution">
    <text evidence="1">The sequence shown here is derived from an EMBL/GenBank/DDBJ whole genome shotgun (WGS) entry which is preliminary data.</text>
</comment>
<evidence type="ECO:0000313" key="1">
    <source>
        <dbReference type="EMBL" id="KAJ2866656.1"/>
    </source>
</evidence>
<keyword evidence="2" id="KW-1185">Reference proteome</keyword>
<dbReference type="Gene3D" id="1.10.3210.10">
    <property type="entry name" value="Hypothetical protein af1432"/>
    <property type="match status" value="1"/>
</dbReference>
<dbReference type="InterPro" id="IPR052567">
    <property type="entry name" value="OP_Dioxygenase"/>
</dbReference>
<dbReference type="AlphaFoldDB" id="A0A9W8M7Q1"/>
<protein>
    <submittedName>
        <fullName evidence="1">Uncharacterized protein</fullName>
    </submittedName>
</protein>
<name>A0A9W8M7Q1_9FUNG</name>
<accession>A0A9W8M7Q1</accession>